<dbReference type="GO" id="GO:0016787">
    <property type="term" value="F:hydrolase activity"/>
    <property type="evidence" value="ECO:0007669"/>
    <property type="project" value="UniProtKB-KW"/>
</dbReference>
<dbReference type="Gene3D" id="3.40.50.1820">
    <property type="entry name" value="alpha/beta hydrolase"/>
    <property type="match status" value="1"/>
</dbReference>
<accession>A0AA48KP47</accession>
<dbReference type="Pfam" id="PF12697">
    <property type="entry name" value="Abhydrolase_6"/>
    <property type="match status" value="1"/>
</dbReference>
<keyword evidence="1 3" id="KW-0378">Hydrolase</keyword>
<reference evidence="3 4" key="1">
    <citation type="submission" date="2023-01" db="EMBL/GenBank/DDBJ databases">
        <title>Complete genome sequence of Roseicyclus marinus strain Dej080120_10.</title>
        <authorList>
            <person name="Ueki S."/>
            <person name="Maruyama F."/>
        </authorList>
    </citation>
    <scope>NUCLEOTIDE SEQUENCE [LARGE SCALE GENOMIC DNA]</scope>
    <source>
        <strain evidence="3 4">Dej080120_10</strain>
    </source>
</reference>
<dbReference type="PANTHER" id="PTHR43798:SF31">
    <property type="entry name" value="AB HYDROLASE SUPERFAMILY PROTEIN YCLE"/>
    <property type="match status" value="1"/>
</dbReference>
<dbReference type="GO" id="GO:0016020">
    <property type="term" value="C:membrane"/>
    <property type="evidence" value="ECO:0007669"/>
    <property type="project" value="TreeGrafter"/>
</dbReference>
<dbReference type="AlphaFoldDB" id="A0AA48KP47"/>
<evidence type="ECO:0000313" key="4">
    <source>
        <dbReference type="Proteomes" id="UP001337723"/>
    </source>
</evidence>
<name>A0AA48KP47_9RHOB</name>
<organism evidence="3 4">
    <name type="scientific">Roseicyclus marinus</name>
    <dbReference type="NCBI Taxonomy" id="2161673"/>
    <lineage>
        <taxon>Bacteria</taxon>
        <taxon>Pseudomonadati</taxon>
        <taxon>Pseudomonadota</taxon>
        <taxon>Alphaproteobacteria</taxon>
        <taxon>Rhodobacterales</taxon>
        <taxon>Roseobacteraceae</taxon>
        <taxon>Roseicyclus</taxon>
    </lineage>
</organism>
<dbReference type="RefSeq" id="WP_338272829.1">
    <property type="nucleotide sequence ID" value="NZ_AP027266.1"/>
</dbReference>
<sequence>MTTHSTLSADGTRLAFRTTGDPAAPQVLLIHGWSQAGPCWQATTDRLSDRFHLVTLDLRGHGASDKPEDPAAYTDTALWGDDIAAVIAAAGLTRPVLVGWSYGSRVIAAHLATHGDAHLAGVVLAGGILAIGAAREDWMVGPASPGLDRDLYTDDLPRRLAATTRFVDACTTDPLDRETYAGMVGLNMLCPAHARRALFAADLDLRPTYAAMTCPGLVIHGLSDKVVSPETGRAAAALMPRGRFTGYEGIGHAPFLEAPDRFAADLADFTTACQTAP</sequence>
<keyword evidence="4" id="KW-1185">Reference proteome</keyword>
<proteinExistence type="predicted"/>
<dbReference type="Proteomes" id="UP001337723">
    <property type="component" value="Chromosome"/>
</dbReference>
<dbReference type="InterPro" id="IPR000073">
    <property type="entry name" value="AB_hydrolase_1"/>
</dbReference>
<evidence type="ECO:0000256" key="1">
    <source>
        <dbReference type="ARBA" id="ARBA00022801"/>
    </source>
</evidence>
<dbReference type="SUPFAM" id="SSF53474">
    <property type="entry name" value="alpha/beta-Hydrolases"/>
    <property type="match status" value="1"/>
</dbReference>
<evidence type="ECO:0000259" key="2">
    <source>
        <dbReference type="Pfam" id="PF12697"/>
    </source>
</evidence>
<dbReference type="KEGG" id="rmai:MACH21_29680"/>
<evidence type="ECO:0000313" key="3">
    <source>
        <dbReference type="EMBL" id="BDW86791.1"/>
    </source>
</evidence>
<dbReference type="InterPro" id="IPR050266">
    <property type="entry name" value="AB_hydrolase_sf"/>
</dbReference>
<dbReference type="EMBL" id="AP027266">
    <property type="protein sequence ID" value="BDW86791.1"/>
    <property type="molecule type" value="Genomic_DNA"/>
</dbReference>
<dbReference type="InterPro" id="IPR029058">
    <property type="entry name" value="AB_hydrolase_fold"/>
</dbReference>
<dbReference type="PANTHER" id="PTHR43798">
    <property type="entry name" value="MONOACYLGLYCEROL LIPASE"/>
    <property type="match status" value="1"/>
</dbReference>
<gene>
    <name evidence="3" type="ORF">MACH21_29680</name>
</gene>
<feature type="domain" description="AB hydrolase-1" evidence="2">
    <location>
        <begin position="27"/>
        <end position="264"/>
    </location>
</feature>
<protein>
    <submittedName>
        <fullName evidence="3">Alpha/beta hydrolase</fullName>
    </submittedName>
</protein>